<name>A0AAV2IN33_LYMST</name>
<dbReference type="EMBL" id="CAXITT010001087">
    <property type="protein sequence ID" value="CAL1547870.1"/>
    <property type="molecule type" value="Genomic_DNA"/>
</dbReference>
<keyword evidence="1" id="KW-0677">Repeat</keyword>
<dbReference type="AlphaFoldDB" id="A0AAV2IN33"/>
<reference evidence="4 5" key="1">
    <citation type="submission" date="2024-04" db="EMBL/GenBank/DDBJ databases">
        <authorList>
            <consortium name="Genoscope - CEA"/>
            <person name="William W."/>
        </authorList>
    </citation>
    <scope>NUCLEOTIDE SEQUENCE [LARGE SCALE GENOMIC DNA]</scope>
</reference>
<feature type="repeat" description="ANK" evidence="3">
    <location>
        <begin position="484"/>
        <end position="516"/>
    </location>
</feature>
<feature type="repeat" description="ANK" evidence="3">
    <location>
        <begin position="253"/>
        <end position="285"/>
    </location>
</feature>
<evidence type="ECO:0000256" key="1">
    <source>
        <dbReference type="ARBA" id="ARBA00022737"/>
    </source>
</evidence>
<evidence type="ECO:0000313" key="4">
    <source>
        <dbReference type="EMBL" id="CAL1547870.1"/>
    </source>
</evidence>
<evidence type="ECO:0000256" key="2">
    <source>
        <dbReference type="ARBA" id="ARBA00023043"/>
    </source>
</evidence>
<feature type="repeat" description="ANK" evidence="3">
    <location>
        <begin position="343"/>
        <end position="375"/>
    </location>
</feature>
<dbReference type="Pfam" id="PF12796">
    <property type="entry name" value="Ank_2"/>
    <property type="match status" value="2"/>
</dbReference>
<dbReference type="InterPro" id="IPR036770">
    <property type="entry name" value="Ankyrin_rpt-contain_sf"/>
</dbReference>
<comment type="caution">
    <text evidence="4">The sequence shown here is derived from an EMBL/GenBank/DDBJ whole genome shotgun (WGS) entry which is preliminary data.</text>
</comment>
<dbReference type="PROSITE" id="PS50297">
    <property type="entry name" value="ANK_REP_REGION"/>
    <property type="match status" value="3"/>
</dbReference>
<keyword evidence="2 3" id="KW-0040">ANK repeat</keyword>
<evidence type="ECO:0000313" key="5">
    <source>
        <dbReference type="Proteomes" id="UP001497497"/>
    </source>
</evidence>
<dbReference type="Pfam" id="PF13857">
    <property type="entry name" value="Ank_5"/>
    <property type="match status" value="1"/>
</dbReference>
<accession>A0AAV2IN33</accession>
<dbReference type="PANTHER" id="PTHR24198">
    <property type="entry name" value="ANKYRIN REPEAT AND PROTEIN KINASE DOMAIN-CONTAINING PROTEIN"/>
    <property type="match status" value="1"/>
</dbReference>
<dbReference type="PANTHER" id="PTHR24198:SF165">
    <property type="entry name" value="ANKYRIN REPEAT-CONTAINING PROTEIN-RELATED"/>
    <property type="match status" value="1"/>
</dbReference>
<dbReference type="Gene3D" id="1.25.40.20">
    <property type="entry name" value="Ankyrin repeat-containing domain"/>
    <property type="match status" value="2"/>
</dbReference>
<dbReference type="PROSITE" id="PS50088">
    <property type="entry name" value="ANK_REPEAT"/>
    <property type="match status" value="3"/>
</dbReference>
<dbReference type="SMART" id="SM00248">
    <property type="entry name" value="ANK"/>
    <property type="match status" value="9"/>
</dbReference>
<protein>
    <submittedName>
        <fullName evidence="4">Uncharacterized protein</fullName>
    </submittedName>
</protein>
<gene>
    <name evidence="4" type="ORF">GSLYS_00021187001</name>
</gene>
<dbReference type="InterPro" id="IPR002110">
    <property type="entry name" value="Ankyrin_rpt"/>
</dbReference>
<dbReference type="SUPFAM" id="SSF48403">
    <property type="entry name" value="Ankyrin repeat"/>
    <property type="match status" value="2"/>
</dbReference>
<evidence type="ECO:0000256" key="3">
    <source>
        <dbReference type="PROSITE-ProRule" id="PRU00023"/>
    </source>
</evidence>
<sequence>MYFSLKSEMDHEDQETIERVIHQQRQLSKLIDERQTENCKKVIDELANPQVLTLFPNVLDCYLYPHQQSSPLLHAITKGQPEISLYLLKCGCDPHSDVNQSRYGSLKSSETKMSKSLFRVVEKSGFERVFKKILEKSDKLIVDKNGDTVLHVIVKKKLCSMFEIVIKSRWLPKMIKHVNNQGFLPMHIAAGSNFAQFFQIFYQSLSPLEVLQSNLYPDGQENVSSYMNENYDLKIYIQEACSTLSINTQVLGKKITALHLAASERTLQMVQILLKLGADVNAVDEAGKTPLVECLDQRGDKNISPSSASDLLQVCKVLLQAGANVNVKSNIRYSERRSMANDDILTPLHLAAGIGSRDIVELLLNNGANPSQLSGDIGKIPLQFALEQGHNEAALALLSCDLYPSGFLASHLDYAFNSLLHYADKCSAEVIGKLVNLSCPLDRPNVNHLRPLDKAISSRNTHFVEVLLNTQPRIVNVHLYQDPAAYPPLHLAASSGNVKLCQIILSYGADIYARPYGKHRAYRKAFKFNRFETGIFLCEQMSRPFSISEKEELLMQENTLRVVRPDLAKRLKHRLDEVPTLVLSCLDVIRSEVIKNHLSFKGIETLPVPEAVVKALRYQNIDCLETEQMTTVQIQALSTSIY</sequence>
<dbReference type="Proteomes" id="UP001497497">
    <property type="component" value="Unassembled WGS sequence"/>
</dbReference>
<proteinExistence type="predicted"/>
<organism evidence="4 5">
    <name type="scientific">Lymnaea stagnalis</name>
    <name type="common">Great pond snail</name>
    <name type="synonym">Helix stagnalis</name>
    <dbReference type="NCBI Taxonomy" id="6523"/>
    <lineage>
        <taxon>Eukaryota</taxon>
        <taxon>Metazoa</taxon>
        <taxon>Spiralia</taxon>
        <taxon>Lophotrochozoa</taxon>
        <taxon>Mollusca</taxon>
        <taxon>Gastropoda</taxon>
        <taxon>Heterobranchia</taxon>
        <taxon>Euthyneura</taxon>
        <taxon>Panpulmonata</taxon>
        <taxon>Hygrophila</taxon>
        <taxon>Lymnaeoidea</taxon>
        <taxon>Lymnaeidae</taxon>
        <taxon>Lymnaea</taxon>
    </lineage>
</organism>
<keyword evidence="5" id="KW-1185">Reference proteome</keyword>